<evidence type="ECO:0000313" key="1">
    <source>
        <dbReference type="EMBL" id="MEL0611969.1"/>
    </source>
</evidence>
<protein>
    <submittedName>
        <fullName evidence="1">DUF3080 family protein</fullName>
    </submittedName>
</protein>
<name>A0ABU9G2Y9_9GAMM</name>
<reference evidence="1 2" key="1">
    <citation type="submission" date="2024-02" db="EMBL/GenBank/DDBJ databases">
        <title>Bacteria isolated from the canopy kelp, Nereocystis luetkeana.</title>
        <authorList>
            <person name="Pfister C.A."/>
            <person name="Younker I.T."/>
            <person name="Light S.H."/>
        </authorList>
    </citation>
    <scope>NUCLEOTIDE SEQUENCE [LARGE SCALE GENOMIC DNA]</scope>
    <source>
        <strain evidence="1 2">TI.4.07</strain>
    </source>
</reference>
<dbReference type="RefSeq" id="WP_341566177.1">
    <property type="nucleotide sequence ID" value="NZ_JBAKAR010000001.1"/>
</dbReference>
<evidence type="ECO:0000313" key="2">
    <source>
        <dbReference type="Proteomes" id="UP001379949"/>
    </source>
</evidence>
<sequence>MFILIRIFPQVVWAIALGCLLVLTGCTSRYQPESLLMDYVKDLSRSKYIQLVVPDFVSPSLYPPLHQRQQALTKFDVSILDFLSLQQCDVGFLVGEKNSVLGKVMPASQRFLYEINIIRAIESCHIDNVQLAEKLNAIAKIKRQELPIAFTNAVFNGAEGKDFFSLSNGFLPLKNDLTHYQVLLASLRDINALGANLSSLPKQEGKAFEEDLKALSDSEYAGQLIYSLAQLSRFLSVVSEAIEDLPEDVCGPPVIFLKQQFERHYIKIIQPYMAKINATAYQILPLIRQAAVYGQPLPKALDQYLSMLSLDQKEGLWGRYQRASQRHAQAWSRLFNRCGIALSGIVR</sequence>
<gene>
    <name evidence="1" type="ORF">V6242_02330</name>
</gene>
<dbReference type="Pfam" id="PF11279">
    <property type="entry name" value="DUF3080"/>
    <property type="match status" value="1"/>
</dbReference>
<dbReference type="EMBL" id="JBAKAR010000001">
    <property type="protein sequence ID" value="MEL0611969.1"/>
    <property type="molecule type" value="Genomic_DNA"/>
</dbReference>
<dbReference type="PROSITE" id="PS51257">
    <property type="entry name" value="PROKAR_LIPOPROTEIN"/>
    <property type="match status" value="1"/>
</dbReference>
<proteinExistence type="predicted"/>
<dbReference type="Proteomes" id="UP001379949">
    <property type="component" value="Unassembled WGS sequence"/>
</dbReference>
<keyword evidence="2" id="KW-1185">Reference proteome</keyword>
<dbReference type="InterPro" id="IPR021431">
    <property type="entry name" value="DUF3080"/>
</dbReference>
<accession>A0ABU9G2Y9</accession>
<organism evidence="1 2">
    <name type="scientific">Marinomonas arenicola</name>
    <dbReference type="NCBI Taxonomy" id="569601"/>
    <lineage>
        <taxon>Bacteria</taxon>
        <taxon>Pseudomonadati</taxon>
        <taxon>Pseudomonadota</taxon>
        <taxon>Gammaproteobacteria</taxon>
        <taxon>Oceanospirillales</taxon>
        <taxon>Oceanospirillaceae</taxon>
        <taxon>Marinomonas</taxon>
    </lineage>
</organism>
<comment type="caution">
    <text evidence="1">The sequence shown here is derived from an EMBL/GenBank/DDBJ whole genome shotgun (WGS) entry which is preliminary data.</text>
</comment>